<accession>A0A5C5FSU1</accession>
<dbReference type="GO" id="GO:0046983">
    <property type="term" value="F:protein dimerization activity"/>
    <property type="evidence" value="ECO:0007669"/>
    <property type="project" value="InterPro"/>
</dbReference>
<dbReference type="PANTHER" id="PTHR13946:SF16">
    <property type="entry name" value="DNA-DIRECTED RNA POLYMERASE II SUBUNIT RPB11"/>
    <property type="match status" value="1"/>
</dbReference>
<dbReference type="AlphaFoldDB" id="A0A5C5FSU1"/>
<dbReference type="PANTHER" id="PTHR13946">
    <property type="entry name" value="DNA-DIRECTED RNA POLYMERASE I,II,III"/>
    <property type="match status" value="1"/>
</dbReference>
<feature type="domain" description="DNA-directed RNA polymerase RBP11-like dimerisation" evidence="6">
    <location>
        <begin position="30"/>
        <end position="103"/>
    </location>
</feature>
<dbReference type="InterPro" id="IPR037685">
    <property type="entry name" value="RBP11"/>
</dbReference>
<evidence type="ECO:0000259" key="6">
    <source>
        <dbReference type="Pfam" id="PF13656"/>
    </source>
</evidence>
<dbReference type="Pfam" id="PF13656">
    <property type="entry name" value="RNA_pol_L_2"/>
    <property type="match status" value="1"/>
</dbReference>
<dbReference type="InterPro" id="IPR022905">
    <property type="entry name" value="Rpo11-like"/>
</dbReference>
<evidence type="ECO:0000313" key="8">
    <source>
        <dbReference type="Proteomes" id="UP000311382"/>
    </source>
</evidence>
<keyword evidence="2 7" id="KW-0240">DNA-directed RNA polymerase</keyword>
<comment type="caution">
    <text evidence="7">The sequence shown here is derived from an EMBL/GenBank/DDBJ whole genome shotgun (WGS) entry which is preliminary data.</text>
</comment>
<dbReference type="Proteomes" id="UP000311382">
    <property type="component" value="Unassembled WGS sequence"/>
</dbReference>
<gene>
    <name evidence="7" type="ORF">DMC30DRAFT_417381</name>
</gene>
<proteinExistence type="inferred from homology"/>
<protein>
    <submittedName>
        <fullName evidence="7">DNA-directed RNA polymerase II</fullName>
    </submittedName>
</protein>
<dbReference type="Gene3D" id="3.30.1360.10">
    <property type="entry name" value="RNA polymerase, RBP11-like subunit"/>
    <property type="match status" value="1"/>
</dbReference>
<dbReference type="EMBL" id="SOZI01000079">
    <property type="protein sequence ID" value="TNY19967.1"/>
    <property type="molecule type" value="Genomic_DNA"/>
</dbReference>
<evidence type="ECO:0000256" key="5">
    <source>
        <dbReference type="ARBA" id="ARBA00025751"/>
    </source>
</evidence>
<dbReference type="GO" id="GO:0003899">
    <property type="term" value="F:DNA-directed RNA polymerase activity"/>
    <property type="evidence" value="ECO:0007669"/>
    <property type="project" value="InterPro"/>
</dbReference>
<dbReference type="CDD" id="cd06926">
    <property type="entry name" value="RNAP_II_RPB11"/>
    <property type="match status" value="1"/>
</dbReference>
<keyword evidence="3" id="KW-0804">Transcription</keyword>
<dbReference type="GO" id="GO:0005665">
    <property type="term" value="C:RNA polymerase II, core complex"/>
    <property type="evidence" value="ECO:0007669"/>
    <property type="project" value="InterPro"/>
</dbReference>
<reference evidence="7 8" key="1">
    <citation type="submission" date="2019-03" db="EMBL/GenBank/DDBJ databases">
        <title>Rhodosporidium diobovatum UCD-FST 08-225 genome sequencing, assembly, and annotation.</title>
        <authorList>
            <person name="Fakankun I.U."/>
            <person name="Fristensky B."/>
            <person name="Levin D.B."/>
        </authorList>
    </citation>
    <scope>NUCLEOTIDE SEQUENCE [LARGE SCALE GENOMIC DNA]</scope>
    <source>
        <strain evidence="7 8">UCD-FST 08-225</strain>
    </source>
</reference>
<comment type="subcellular location">
    <subcellularLocation>
        <location evidence="1">Nucleus</location>
    </subcellularLocation>
</comment>
<dbReference type="InterPro" id="IPR009025">
    <property type="entry name" value="RBP11-like_dimer"/>
</dbReference>
<dbReference type="SUPFAM" id="SSF55257">
    <property type="entry name" value="RBP11-like subunits of RNA polymerase"/>
    <property type="match status" value="1"/>
</dbReference>
<keyword evidence="4" id="KW-0539">Nucleus</keyword>
<evidence type="ECO:0000313" key="7">
    <source>
        <dbReference type="EMBL" id="TNY19967.1"/>
    </source>
</evidence>
<keyword evidence="8" id="KW-1185">Reference proteome</keyword>
<dbReference type="InterPro" id="IPR036603">
    <property type="entry name" value="RBP11-like"/>
</dbReference>
<name>A0A5C5FSU1_9BASI</name>
<evidence type="ECO:0000256" key="3">
    <source>
        <dbReference type="ARBA" id="ARBA00023163"/>
    </source>
</evidence>
<dbReference type="HAMAP" id="MF_00261">
    <property type="entry name" value="RNApol_arch_Rpo11"/>
    <property type="match status" value="1"/>
</dbReference>
<evidence type="ECO:0000256" key="1">
    <source>
        <dbReference type="ARBA" id="ARBA00004123"/>
    </source>
</evidence>
<dbReference type="GO" id="GO:0006366">
    <property type="term" value="P:transcription by RNA polymerase II"/>
    <property type="evidence" value="ECO:0007669"/>
    <property type="project" value="InterPro"/>
</dbReference>
<dbReference type="STRING" id="5288.A0A5C5FSU1"/>
<organism evidence="7 8">
    <name type="scientific">Rhodotorula diobovata</name>
    <dbReference type="NCBI Taxonomy" id="5288"/>
    <lineage>
        <taxon>Eukaryota</taxon>
        <taxon>Fungi</taxon>
        <taxon>Dikarya</taxon>
        <taxon>Basidiomycota</taxon>
        <taxon>Pucciniomycotina</taxon>
        <taxon>Microbotryomycetes</taxon>
        <taxon>Sporidiobolales</taxon>
        <taxon>Sporidiobolaceae</taxon>
        <taxon>Rhodotorula</taxon>
    </lineage>
</organism>
<comment type="similarity">
    <text evidence="5">Belongs to the archaeal Rpo11/eukaryotic RPB11/RPC19 RNA polymerase subunit family.</text>
</comment>
<sequence length="130" mass="14204">MNAPSRYEMFVLADGEPKVTVDEDSKIPNAATLTINKEDHTLANMLRSQLLLLPSIVFAGYKVPHPLESRVVLKVQTDGSKTPVLAVQEALDNLVLVLGRVKSQFQAEVLKHRALDGTEDQFGGAGEGFF</sequence>
<evidence type="ECO:0000256" key="2">
    <source>
        <dbReference type="ARBA" id="ARBA00022478"/>
    </source>
</evidence>
<evidence type="ECO:0000256" key="4">
    <source>
        <dbReference type="ARBA" id="ARBA00023242"/>
    </source>
</evidence>
<dbReference type="OrthoDB" id="10248581at2759"/>